<dbReference type="InterPro" id="IPR001356">
    <property type="entry name" value="HD"/>
</dbReference>
<feature type="domain" description="Homeobox" evidence="4">
    <location>
        <begin position="53"/>
        <end position="113"/>
    </location>
</feature>
<keyword evidence="1 2" id="KW-0371">Homeobox</keyword>
<dbReference type="InterPro" id="IPR009057">
    <property type="entry name" value="Homeodomain-like_sf"/>
</dbReference>
<comment type="subcellular location">
    <subcellularLocation>
        <location evidence="1 2">Nucleus</location>
    </subcellularLocation>
</comment>
<evidence type="ECO:0000313" key="7">
    <source>
        <dbReference type="Proteomes" id="UP000013827"/>
    </source>
</evidence>
<evidence type="ECO:0000259" key="5">
    <source>
        <dbReference type="PROSITE" id="PS51698"/>
    </source>
</evidence>
<dbReference type="Proteomes" id="UP000013827">
    <property type="component" value="Unassembled WGS sequence"/>
</dbReference>
<dbReference type="GeneID" id="17266085"/>
<dbReference type="PROSITE" id="PS51698">
    <property type="entry name" value="U_BOX"/>
    <property type="match status" value="1"/>
</dbReference>
<dbReference type="AlphaFoldDB" id="A0A0D3JAK3"/>
<dbReference type="PANTHER" id="PTHR46573">
    <property type="entry name" value="WD REPEAT, SAM AND U-BOX DOMAIN-CONTAINING PROTEIN 1"/>
    <property type="match status" value="1"/>
</dbReference>
<evidence type="ECO:0000313" key="6">
    <source>
        <dbReference type="EnsemblProtists" id="EOD20538"/>
    </source>
</evidence>
<organism evidence="6 7">
    <name type="scientific">Emiliania huxleyi (strain CCMP1516)</name>
    <dbReference type="NCBI Taxonomy" id="280463"/>
    <lineage>
        <taxon>Eukaryota</taxon>
        <taxon>Haptista</taxon>
        <taxon>Haptophyta</taxon>
        <taxon>Prymnesiophyceae</taxon>
        <taxon>Isochrysidales</taxon>
        <taxon>Noelaerhabdaceae</taxon>
        <taxon>Emiliania</taxon>
    </lineage>
</organism>
<evidence type="ECO:0008006" key="8">
    <source>
        <dbReference type="Google" id="ProtNLM"/>
    </source>
</evidence>
<dbReference type="InterPro" id="IPR003613">
    <property type="entry name" value="Ubox_domain"/>
</dbReference>
<dbReference type="SUPFAM" id="SSF46689">
    <property type="entry name" value="Homeodomain-like"/>
    <property type="match status" value="1"/>
</dbReference>
<dbReference type="GO" id="GO:0004842">
    <property type="term" value="F:ubiquitin-protein transferase activity"/>
    <property type="evidence" value="ECO:0007669"/>
    <property type="project" value="InterPro"/>
</dbReference>
<dbReference type="Pfam" id="PF04564">
    <property type="entry name" value="U-box"/>
    <property type="match status" value="1"/>
</dbReference>
<keyword evidence="1 2" id="KW-0238">DNA-binding</keyword>
<feature type="region of interest" description="Disordered" evidence="3">
    <location>
        <begin position="105"/>
        <end position="159"/>
    </location>
</feature>
<protein>
    <recommendedName>
        <fullName evidence="8">Homeobox domain-containing protein</fullName>
    </recommendedName>
</protein>
<dbReference type="Pfam" id="PF00046">
    <property type="entry name" value="Homeodomain"/>
    <property type="match status" value="1"/>
</dbReference>
<reference evidence="6" key="2">
    <citation type="submission" date="2024-10" db="UniProtKB">
        <authorList>
            <consortium name="EnsemblProtists"/>
        </authorList>
    </citation>
    <scope>IDENTIFICATION</scope>
</reference>
<dbReference type="HOGENOM" id="CLU_101192_0_0_1"/>
<name>A0A0D3JAK3_EMIH1</name>
<evidence type="ECO:0000256" key="3">
    <source>
        <dbReference type="SAM" id="MobiDB-lite"/>
    </source>
</evidence>
<evidence type="ECO:0000256" key="2">
    <source>
        <dbReference type="RuleBase" id="RU000682"/>
    </source>
</evidence>
<dbReference type="OMA" id="YERTAMK"/>
<dbReference type="SMART" id="SM00504">
    <property type="entry name" value="Ubox"/>
    <property type="match status" value="1"/>
</dbReference>
<dbReference type="CDD" id="cd00086">
    <property type="entry name" value="homeodomain"/>
    <property type="match status" value="1"/>
</dbReference>
<evidence type="ECO:0000256" key="1">
    <source>
        <dbReference type="PROSITE-ProRule" id="PRU00108"/>
    </source>
</evidence>
<keyword evidence="7" id="KW-1185">Reference proteome</keyword>
<dbReference type="PANTHER" id="PTHR46573:SF1">
    <property type="entry name" value="WD REPEAT, SAM AND U-BOX DOMAIN-CONTAINING PROTEIN 1"/>
    <property type="match status" value="1"/>
</dbReference>
<evidence type="ECO:0000259" key="4">
    <source>
        <dbReference type="PROSITE" id="PS50071"/>
    </source>
</evidence>
<dbReference type="RefSeq" id="XP_005772967.1">
    <property type="nucleotide sequence ID" value="XM_005772910.1"/>
</dbReference>
<sequence>MSDPVMAADGHAYERTAMKRWLATKSTSPMTGAELENTGLFPHHMLRRQIREWREARPGRSLKPEQRAVLEATFDLKTTPDSFLTRRLAEECNLKPRQVQVWFQNRRQRLHKRKRPVNTTSPSAAEPPAKKAAAEPASSEPERSEPVESESVDSEADPCSPALTFYTDDFGAELPLLWLDELDVGTACDDLGSETETTINSPAPQRLDAEPHAFAFGSGEHLSTAEMLSLLELTTEPLGR</sequence>
<reference evidence="7" key="1">
    <citation type="journal article" date="2013" name="Nature">
        <title>Pan genome of the phytoplankton Emiliania underpins its global distribution.</title>
        <authorList>
            <person name="Read B.A."/>
            <person name="Kegel J."/>
            <person name="Klute M.J."/>
            <person name="Kuo A."/>
            <person name="Lefebvre S.C."/>
            <person name="Maumus F."/>
            <person name="Mayer C."/>
            <person name="Miller J."/>
            <person name="Monier A."/>
            <person name="Salamov A."/>
            <person name="Young J."/>
            <person name="Aguilar M."/>
            <person name="Claverie J.M."/>
            <person name="Frickenhaus S."/>
            <person name="Gonzalez K."/>
            <person name="Herman E.K."/>
            <person name="Lin Y.C."/>
            <person name="Napier J."/>
            <person name="Ogata H."/>
            <person name="Sarno A.F."/>
            <person name="Shmutz J."/>
            <person name="Schroeder D."/>
            <person name="de Vargas C."/>
            <person name="Verret F."/>
            <person name="von Dassow P."/>
            <person name="Valentin K."/>
            <person name="Van de Peer Y."/>
            <person name="Wheeler G."/>
            <person name="Dacks J.B."/>
            <person name="Delwiche C.F."/>
            <person name="Dyhrman S.T."/>
            <person name="Glockner G."/>
            <person name="John U."/>
            <person name="Richards T."/>
            <person name="Worden A.Z."/>
            <person name="Zhang X."/>
            <person name="Grigoriev I.V."/>
            <person name="Allen A.E."/>
            <person name="Bidle K."/>
            <person name="Borodovsky M."/>
            <person name="Bowler C."/>
            <person name="Brownlee C."/>
            <person name="Cock J.M."/>
            <person name="Elias M."/>
            <person name="Gladyshev V.N."/>
            <person name="Groth M."/>
            <person name="Guda C."/>
            <person name="Hadaegh A."/>
            <person name="Iglesias-Rodriguez M.D."/>
            <person name="Jenkins J."/>
            <person name="Jones B.M."/>
            <person name="Lawson T."/>
            <person name="Leese F."/>
            <person name="Lindquist E."/>
            <person name="Lobanov A."/>
            <person name="Lomsadze A."/>
            <person name="Malik S.B."/>
            <person name="Marsh M.E."/>
            <person name="Mackinder L."/>
            <person name="Mock T."/>
            <person name="Mueller-Roeber B."/>
            <person name="Pagarete A."/>
            <person name="Parker M."/>
            <person name="Probert I."/>
            <person name="Quesneville H."/>
            <person name="Raines C."/>
            <person name="Rensing S.A."/>
            <person name="Riano-Pachon D.M."/>
            <person name="Richier S."/>
            <person name="Rokitta S."/>
            <person name="Shiraiwa Y."/>
            <person name="Soanes D.M."/>
            <person name="van der Giezen M."/>
            <person name="Wahlund T.M."/>
            <person name="Williams B."/>
            <person name="Wilson W."/>
            <person name="Wolfe G."/>
            <person name="Wurch L.L."/>
        </authorList>
    </citation>
    <scope>NUCLEOTIDE SEQUENCE</scope>
</reference>
<accession>A0A0D3JAK3</accession>
<dbReference type="EnsemblProtists" id="EOD20538">
    <property type="protein sequence ID" value="EOD20538"/>
    <property type="gene ID" value="EMIHUDRAFT_450965"/>
</dbReference>
<feature type="DNA-binding region" description="Homeobox" evidence="1">
    <location>
        <begin position="55"/>
        <end position="114"/>
    </location>
</feature>
<proteinExistence type="predicted"/>
<feature type="domain" description="U-box" evidence="5">
    <location>
        <begin position="1"/>
        <end position="60"/>
    </location>
</feature>
<dbReference type="PaxDb" id="2903-EOD20538"/>
<dbReference type="GO" id="GO:0003677">
    <property type="term" value="F:DNA binding"/>
    <property type="evidence" value="ECO:0007669"/>
    <property type="project" value="UniProtKB-UniRule"/>
</dbReference>
<keyword evidence="1 2" id="KW-0539">Nucleus</keyword>
<dbReference type="SUPFAM" id="SSF57850">
    <property type="entry name" value="RING/U-box"/>
    <property type="match status" value="1"/>
</dbReference>
<dbReference type="InterPro" id="IPR052085">
    <property type="entry name" value="WD-SAM-U-box"/>
</dbReference>
<dbReference type="Gene3D" id="1.10.10.60">
    <property type="entry name" value="Homeodomain-like"/>
    <property type="match status" value="1"/>
</dbReference>
<dbReference type="InterPro" id="IPR013083">
    <property type="entry name" value="Znf_RING/FYVE/PHD"/>
</dbReference>
<feature type="compositionally biased region" description="Acidic residues" evidence="3">
    <location>
        <begin position="147"/>
        <end position="156"/>
    </location>
</feature>
<dbReference type="CDD" id="cd16655">
    <property type="entry name" value="RING-Ubox_WDSUB1-like"/>
    <property type="match status" value="1"/>
</dbReference>
<dbReference type="SMART" id="SM00389">
    <property type="entry name" value="HOX"/>
    <property type="match status" value="1"/>
</dbReference>
<dbReference type="Gene3D" id="3.30.40.10">
    <property type="entry name" value="Zinc/RING finger domain, C3HC4 (zinc finger)"/>
    <property type="match status" value="1"/>
</dbReference>
<feature type="compositionally biased region" description="Basic residues" evidence="3">
    <location>
        <begin position="106"/>
        <end position="116"/>
    </location>
</feature>
<dbReference type="KEGG" id="ehx:EMIHUDRAFT_450965"/>
<dbReference type="GO" id="GO:0016567">
    <property type="term" value="P:protein ubiquitination"/>
    <property type="evidence" value="ECO:0007669"/>
    <property type="project" value="InterPro"/>
</dbReference>
<dbReference type="PROSITE" id="PS50071">
    <property type="entry name" value="HOMEOBOX_2"/>
    <property type="match status" value="1"/>
</dbReference>
<dbReference type="GO" id="GO:0005634">
    <property type="term" value="C:nucleus"/>
    <property type="evidence" value="ECO:0007669"/>
    <property type="project" value="UniProtKB-SubCell"/>
</dbReference>